<evidence type="ECO:0000313" key="2">
    <source>
        <dbReference type="Proteomes" id="UP000559808"/>
    </source>
</evidence>
<proteinExistence type="predicted"/>
<dbReference type="SUPFAM" id="SSF53756">
    <property type="entry name" value="UDP-Glycosyltransferase/glycogen phosphorylase"/>
    <property type="match status" value="1"/>
</dbReference>
<accession>A0A5L4NP98</accession>
<protein>
    <submittedName>
        <fullName evidence="1">Uncharacterized protein</fullName>
    </submittedName>
</protein>
<dbReference type="AlphaFoldDB" id="A0A5L4NP98"/>
<gene>
    <name evidence="1" type="ORF">YZ34_00635</name>
</gene>
<organism evidence="1 2">
    <name type="scientific">Campylobacter lari</name>
    <dbReference type="NCBI Taxonomy" id="201"/>
    <lineage>
        <taxon>Bacteria</taxon>
        <taxon>Pseudomonadati</taxon>
        <taxon>Campylobacterota</taxon>
        <taxon>Epsilonproteobacteria</taxon>
        <taxon>Campylobacterales</taxon>
        <taxon>Campylobacteraceae</taxon>
        <taxon>Campylobacter</taxon>
    </lineage>
</organism>
<sequence>MKNKNFNVGYFCSTQIGDNILSLKMLYAIKHLYKAKITVFITNPYLKNILEFNFVDKIEIINEENIIEMINKYKLDYLISYISTKHMIKMLKKTNVKNIIIKSKFKTIFCCLKCKVVWISLLKKIKNENIENINLYYARKINPEIFDKKIKSLQFNVTLTTKQSNKDLVNNFLKEYKIKKFITINPFAISQFNKNSIIFYLKMIKKF</sequence>
<dbReference type="Proteomes" id="UP000559808">
    <property type="component" value="Unassembled WGS sequence"/>
</dbReference>
<evidence type="ECO:0000313" key="1">
    <source>
        <dbReference type="EMBL" id="EAI3913524.1"/>
    </source>
</evidence>
<reference evidence="1 2" key="1">
    <citation type="submission" date="2018-05" db="EMBL/GenBank/DDBJ databases">
        <authorList>
            <consortium name="PulseNet: The National Subtyping Network for Foodborne Disease Surveillance"/>
            <person name="Tarr C.L."/>
            <person name="Trees E."/>
            <person name="Katz L.S."/>
            <person name="Carleton-Romer H.A."/>
            <person name="Stroika S."/>
            <person name="Kucerova Z."/>
            <person name="Roache K.F."/>
            <person name="Sabol A.L."/>
            <person name="Besser J."/>
            <person name="Gerner-Smidt P."/>
        </authorList>
    </citation>
    <scope>NUCLEOTIDE SEQUENCE [LARGE SCALE GENOMIC DNA]</scope>
    <source>
        <strain evidence="1 2">D6489</strain>
    </source>
</reference>
<name>A0A5L4NP98_CAMLA</name>
<dbReference type="EMBL" id="AABOWU010000001">
    <property type="protein sequence ID" value="EAI3913524.1"/>
    <property type="molecule type" value="Genomic_DNA"/>
</dbReference>
<comment type="caution">
    <text evidence="1">The sequence shown here is derived from an EMBL/GenBank/DDBJ whole genome shotgun (WGS) entry which is preliminary data.</text>
</comment>